<dbReference type="InterPro" id="IPR008979">
    <property type="entry name" value="Galactose-bd-like_sf"/>
</dbReference>
<evidence type="ECO:0000256" key="1">
    <source>
        <dbReference type="SAM" id="SignalP"/>
    </source>
</evidence>
<evidence type="ECO:0000313" key="4">
    <source>
        <dbReference type="Proteomes" id="UP001261624"/>
    </source>
</evidence>
<proteinExistence type="predicted"/>
<dbReference type="InterPro" id="IPR013783">
    <property type="entry name" value="Ig-like_fold"/>
</dbReference>
<accession>A0ABU3E4B4</accession>
<dbReference type="InterPro" id="IPR035986">
    <property type="entry name" value="PKD_dom_sf"/>
</dbReference>
<dbReference type="SUPFAM" id="SSF49785">
    <property type="entry name" value="Galactose-binding domain-like"/>
    <property type="match status" value="2"/>
</dbReference>
<feature type="signal peptide" evidence="1">
    <location>
        <begin position="1"/>
        <end position="21"/>
    </location>
</feature>
<dbReference type="Proteomes" id="UP001261624">
    <property type="component" value="Unassembled WGS sequence"/>
</dbReference>
<dbReference type="SMART" id="SM00089">
    <property type="entry name" value="PKD"/>
    <property type="match status" value="2"/>
</dbReference>
<organism evidence="3 4">
    <name type="scientific">Autumnicola patrickiae</name>
    <dbReference type="NCBI Taxonomy" id="3075591"/>
    <lineage>
        <taxon>Bacteria</taxon>
        <taxon>Pseudomonadati</taxon>
        <taxon>Bacteroidota</taxon>
        <taxon>Flavobacteriia</taxon>
        <taxon>Flavobacteriales</taxon>
        <taxon>Flavobacteriaceae</taxon>
        <taxon>Autumnicola</taxon>
    </lineage>
</organism>
<keyword evidence="1" id="KW-0732">Signal</keyword>
<keyword evidence="4" id="KW-1185">Reference proteome</keyword>
<gene>
    <name evidence="3" type="ORF">RM549_13610</name>
</gene>
<dbReference type="Gene3D" id="2.60.40.10">
    <property type="entry name" value="Immunoglobulins"/>
    <property type="match status" value="2"/>
</dbReference>
<feature type="domain" description="PKD/Chitinase" evidence="2">
    <location>
        <begin position="125"/>
        <end position="202"/>
    </location>
</feature>
<dbReference type="InterPro" id="IPR022409">
    <property type="entry name" value="PKD/Chitinase_dom"/>
</dbReference>
<reference evidence="3 4" key="1">
    <citation type="submission" date="2023-09" db="EMBL/GenBank/DDBJ databases">
        <authorList>
            <person name="Rey-Velasco X."/>
        </authorList>
    </citation>
    <scope>NUCLEOTIDE SEQUENCE [LARGE SCALE GENOMIC DNA]</scope>
    <source>
        <strain evidence="3 4">F188</strain>
    </source>
</reference>
<dbReference type="PROSITE" id="PS51257">
    <property type="entry name" value="PROKAR_LIPOPROTEIN"/>
    <property type="match status" value="1"/>
</dbReference>
<feature type="domain" description="PKD/Chitinase" evidence="2">
    <location>
        <begin position="40"/>
        <end position="119"/>
    </location>
</feature>
<dbReference type="Gene3D" id="2.60.120.260">
    <property type="entry name" value="Galactose-binding domain-like"/>
    <property type="match status" value="2"/>
</dbReference>
<name>A0ABU3E4B4_9FLAO</name>
<evidence type="ECO:0000313" key="3">
    <source>
        <dbReference type="EMBL" id="MDT0690829.1"/>
    </source>
</evidence>
<dbReference type="RefSeq" id="WP_311685742.1">
    <property type="nucleotide sequence ID" value="NZ_JAVRHM010000016.1"/>
</dbReference>
<dbReference type="SUPFAM" id="SSF49299">
    <property type="entry name" value="PKD domain"/>
    <property type="match status" value="2"/>
</dbReference>
<comment type="caution">
    <text evidence="3">The sequence shown here is derived from an EMBL/GenBank/DDBJ whole genome shotgun (WGS) entry which is preliminary data.</text>
</comment>
<sequence>MKKHLKIILSLVLSAALFSCSEDDDAMVDLSTLEAPSNLGATFEITQDNSGLVTIIPTGEGAVLYTVDFGDGSPASEELKVGQQVEHVYEEGQYEVGITGQNLNGETAQGTQSLTVSFLAPENLETTITKDPNDNYTVTVSATAENAAMYQVFFGENEDEEPVPLMEGETVSYTYNNIGTYNVRVVALSGGAATTEVNEEVTITDPLFLPIDFESETLDYTFSNFGGGEGAGVPIVENPDPSEVNSSELVASYTKPENSETWAGTSIPLGEPIDFSSRRYISVDVWSPIEGADVLFKIENIDNADINVEVRATTTVSNEWETLTFDLTSIDPAQEYSNLVLFFNMDVAGTGETYYFDNIRQTTLVQFKLPITFDNPNLAYNFGVFNGTSFEVVENPDQSGVNTSSSQVGAITNSGNNWEGGAFNLDVPVDFSGEDKTITMKLWSDVAVPVLLKFENGVNGERQNEVTANHSGSGWEELSFNFAADAVTSYVDGASDNGQAFVPTGHYSTMVMFIDGPGNTAGTFYIDDISLGGVQVISLFSDLGDDVPLATWRTDWSATDYEEVEFEGELRKLYSNFDFVGIETGENQIDASEMTHFHTEIWTDNATVFRIKLVDFGPNGIYQGGDDTEHEIVIENPAQGEWVSLDIPLSDFTNLTSKANIAQFIYSAAPSGEATVYIDNVYFHN</sequence>
<protein>
    <recommendedName>
        <fullName evidence="2">PKD/Chitinase domain-containing protein</fullName>
    </recommendedName>
</protein>
<dbReference type="Gene3D" id="2.60.120.430">
    <property type="entry name" value="Galactose-binding lectin"/>
    <property type="match status" value="1"/>
</dbReference>
<dbReference type="EMBL" id="JAVRHM010000016">
    <property type="protein sequence ID" value="MDT0690829.1"/>
    <property type="molecule type" value="Genomic_DNA"/>
</dbReference>
<feature type="chain" id="PRO_5045567609" description="PKD/Chitinase domain-containing protein" evidence="1">
    <location>
        <begin position="22"/>
        <end position="685"/>
    </location>
</feature>
<evidence type="ECO:0000259" key="2">
    <source>
        <dbReference type="SMART" id="SM00089"/>
    </source>
</evidence>